<dbReference type="EMBL" id="JABXBU010000002">
    <property type="protein sequence ID" value="KAF8795490.1"/>
    <property type="molecule type" value="Genomic_DNA"/>
</dbReference>
<protein>
    <submittedName>
        <fullName evidence="1">Uncharacterized protein</fullName>
    </submittedName>
</protein>
<evidence type="ECO:0000313" key="2">
    <source>
        <dbReference type="Proteomes" id="UP000807504"/>
    </source>
</evidence>
<name>A0A8T0G0K6_ARGBR</name>
<comment type="caution">
    <text evidence="1">The sequence shown here is derived from an EMBL/GenBank/DDBJ whole genome shotgun (WGS) entry which is preliminary data.</text>
</comment>
<proteinExistence type="predicted"/>
<keyword evidence="2" id="KW-1185">Reference proteome</keyword>
<accession>A0A8T0G0K6</accession>
<gene>
    <name evidence="1" type="ORF">HNY73_003334</name>
</gene>
<sequence>MLDIQRAQASGVNEVDLIEVSPNVVVKSHSNDETEMEVLNAFLSPLKEESWDKPSPPLASLFNRQFDLLGLKCTHG</sequence>
<reference evidence="1" key="2">
    <citation type="submission" date="2020-06" db="EMBL/GenBank/DDBJ databases">
        <authorList>
            <person name="Sheffer M."/>
        </authorList>
    </citation>
    <scope>NUCLEOTIDE SEQUENCE</scope>
</reference>
<dbReference type="Proteomes" id="UP000807504">
    <property type="component" value="Unassembled WGS sequence"/>
</dbReference>
<evidence type="ECO:0000313" key="1">
    <source>
        <dbReference type="EMBL" id="KAF8795490.1"/>
    </source>
</evidence>
<organism evidence="1 2">
    <name type="scientific">Argiope bruennichi</name>
    <name type="common">Wasp spider</name>
    <name type="synonym">Aranea bruennichi</name>
    <dbReference type="NCBI Taxonomy" id="94029"/>
    <lineage>
        <taxon>Eukaryota</taxon>
        <taxon>Metazoa</taxon>
        <taxon>Ecdysozoa</taxon>
        <taxon>Arthropoda</taxon>
        <taxon>Chelicerata</taxon>
        <taxon>Arachnida</taxon>
        <taxon>Araneae</taxon>
        <taxon>Araneomorphae</taxon>
        <taxon>Entelegynae</taxon>
        <taxon>Araneoidea</taxon>
        <taxon>Araneidae</taxon>
        <taxon>Argiope</taxon>
    </lineage>
</organism>
<reference evidence="1" key="1">
    <citation type="journal article" date="2020" name="bioRxiv">
        <title>Chromosome-level reference genome of the European wasp spider Argiope bruennichi: a resource for studies on range expansion and evolutionary adaptation.</title>
        <authorList>
            <person name="Sheffer M.M."/>
            <person name="Hoppe A."/>
            <person name="Krehenwinkel H."/>
            <person name="Uhl G."/>
            <person name="Kuss A.W."/>
            <person name="Jensen L."/>
            <person name="Jensen C."/>
            <person name="Gillespie R.G."/>
            <person name="Hoff K.J."/>
            <person name="Prost S."/>
        </authorList>
    </citation>
    <scope>NUCLEOTIDE SEQUENCE</scope>
</reference>
<dbReference type="AlphaFoldDB" id="A0A8T0G0K6"/>